<evidence type="ECO:0000313" key="5">
    <source>
        <dbReference type="Proteomes" id="UP000198415"/>
    </source>
</evidence>
<proteinExistence type="inferred from homology"/>
<dbReference type="RefSeq" id="WP_089293945.1">
    <property type="nucleotide sequence ID" value="NZ_BOMU01000035.1"/>
</dbReference>
<dbReference type="AlphaFoldDB" id="A0A238YXD2"/>
<dbReference type="PROSITE" id="PS00893">
    <property type="entry name" value="NUDIX_BOX"/>
    <property type="match status" value="1"/>
</dbReference>
<sequence length="158" mass="17201">MTKPHQPEPAAAAPQHPVDVFLLLTDGDQVLLGLRQDTGYADGEWNAPSGKLEIGETALAGIRREAAEEVGVHLDADEPHFAATVHHRNRNGQGRIGLVFTADFDAGRHGEPVNAEPHKCAQIGWFPLDELPAETDRYTTACITAWRTCTPLYLSGWA</sequence>
<comment type="similarity">
    <text evidence="1">Belongs to the Nudix hydrolase family.</text>
</comment>
<dbReference type="InterPro" id="IPR020084">
    <property type="entry name" value="NUDIX_hydrolase_CS"/>
</dbReference>
<organism evidence="4 5">
    <name type="scientific">Actinoplanes regularis</name>
    <dbReference type="NCBI Taxonomy" id="52697"/>
    <lineage>
        <taxon>Bacteria</taxon>
        <taxon>Bacillati</taxon>
        <taxon>Actinomycetota</taxon>
        <taxon>Actinomycetes</taxon>
        <taxon>Micromonosporales</taxon>
        <taxon>Micromonosporaceae</taxon>
        <taxon>Actinoplanes</taxon>
    </lineage>
</organism>
<evidence type="ECO:0000259" key="3">
    <source>
        <dbReference type="PROSITE" id="PS51462"/>
    </source>
</evidence>
<keyword evidence="2" id="KW-0378">Hydrolase</keyword>
<dbReference type="PANTHER" id="PTHR43736">
    <property type="entry name" value="ADP-RIBOSE PYROPHOSPHATASE"/>
    <property type="match status" value="1"/>
</dbReference>
<feature type="domain" description="Nudix hydrolase" evidence="3">
    <location>
        <begin position="13"/>
        <end position="148"/>
    </location>
</feature>
<dbReference type="SUPFAM" id="SSF55811">
    <property type="entry name" value="Nudix"/>
    <property type="match status" value="1"/>
</dbReference>
<dbReference type="GO" id="GO:0016787">
    <property type="term" value="F:hydrolase activity"/>
    <property type="evidence" value="ECO:0007669"/>
    <property type="project" value="UniProtKB-KW"/>
</dbReference>
<dbReference type="InterPro" id="IPR015797">
    <property type="entry name" value="NUDIX_hydrolase-like_dom_sf"/>
</dbReference>
<accession>A0A238YXD2</accession>
<evidence type="ECO:0000256" key="1">
    <source>
        <dbReference type="ARBA" id="ARBA00005582"/>
    </source>
</evidence>
<dbReference type="PROSITE" id="PS51462">
    <property type="entry name" value="NUDIX"/>
    <property type="match status" value="1"/>
</dbReference>
<keyword evidence="5" id="KW-1185">Reference proteome</keyword>
<evidence type="ECO:0000313" key="4">
    <source>
        <dbReference type="EMBL" id="SNR75740.1"/>
    </source>
</evidence>
<dbReference type="Pfam" id="PF00293">
    <property type="entry name" value="NUDIX"/>
    <property type="match status" value="1"/>
</dbReference>
<dbReference type="EMBL" id="FZNR01000005">
    <property type="protein sequence ID" value="SNR75740.1"/>
    <property type="molecule type" value="Genomic_DNA"/>
</dbReference>
<dbReference type="InterPro" id="IPR000086">
    <property type="entry name" value="NUDIX_hydrolase_dom"/>
</dbReference>
<dbReference type="PANTHER" id="PTHR43736:SF1">
    <property type="entry name" value="DIHYDRONEOPTERIN TRIPHOSPHATE DIPHOSPHATASE"/>
    <property type="match status" value="1"/>
</dbReference>
<gene>
    <name evidence="4" type="ORF">SAMN06264365_105256</name>
</gene>
<reference evidence="4 5" key="1">
    <citation type="submission" date="2017-06" db="EMBL/GenBank/DDBJ databases">
        <authorList>
            <person name="Kim H.J."/>
            <person name="Triplett B.A."/>
        </authorList>
    </citation>
    <scope>NUCLEOTIDE SEQUENCE [LARGE SCALE GENOMIC DNA]</scope>
    <source>
        <strain evidence="4 5">DSM 43151</strain>
    </source>
</reference>
<protein>
    <submittedName>
        <fullName evidence="4">ADP-ribose pyrophosphatase YjhB, NUDIX family</fullName>
    </submittedName>
</protein>
<dbReference type="Proteomes" id="UP000198415">
    <property type="component" value="Unassembled WGS sequence"/>
</dbReference>
<dbReference type="Gene3D" id="3.90.79.10">
    <property type="entry name" value="Nucleoside Triphosphate Pyrophosphohydrolase"/>
    <property type="match status" value="1"/>
</dbReference>
<name>A0A238YXD2_9ACTN</name>
<dbReference type="OrthoDB" id="21342at2"/>
<evidence type="ECO:0000256" key="2">
    <source>
        <dbReference type="ARBA" id="ARBA00022801"/>
    </source>
</evidence>